<gene>
    <name evidence="1" type="ORF">CR513_33584</name>
</gene>
<comment type="caution">
    <text evidence="1">The sequence shown here is derived from an EMBL/GenBank/DDBJ whole genome shotgun (WGS) entry which is preliminary data.</text>
</comment>
<dbReference type="Proteomes" id="UP000257109">
    <property type="component" value="Unassembled WGS sequence"/>
</dbReference>
<evidence type="ECO:0000313" key="1">
    <source>
        <dbReference type="EMBL" id="RDX85255.1"/>
    </source>
</evidence>
<feature type="non-terminal residue" evidence="1">
    <location>
        <position position="1"/>
    </location>
</feature>
<dbReference type="AlphaFoldDB" id="A0A371G3V7"/>
<sequence>MANMQGLRLGFPKEERCKDPHFLRPQTRLRSLALYHDGSRQPWVRHPPAISMDLLWIFSELRNSSKVRMSIRGISKQFCWIQLASIA</sequence>
<name>A0A371G3V7_MUCPR</name>
<protein>
    <submittedName>
        <fullName evidence="1">Uncharacterized protein</fullName>
    </submittedName>
</protein>
<evidence type="ECO:0000313" key="2">
    <source>
        <dbReference type="Proteomes" id="UP000257109"/>
    </source>
</evidence>
<dbReference type="EMBL" id="QJKJ01006836">
    <property type="protein sequence ID" value="RDX85255.1"/>
    <property type="molecule type" value="Genomic_DNA"/>
</dbReference>
<proteinExistence type="predicted"/>
<organism evidence="1 2">
    <name type="scientific">Mucuna pruriens</name>
    <name type="common">Velvet bean</name>
    <name type="synonym">Dolichos pruriens</name>
    <dbReference type="NCBI Taxonomy" id="157652"/>
    <lineage>
        <taxon>Eukaryota</taxon>
        <taxon>Viridiplantae</taxon>
        <taxon>Streptophyta</taxon>
        <taxon>Embryophyta</taxon>
        <taxon>Tracheophyta</taxon>
        <taxon>Spermatophyta</taxon>
        <taxon>Magnoliopsida</taxon>
        <taxon>eudicotyledons</taxon>
        <taxon>Gunneridae</taxon>
        <taxon>Pentapetalae</taxon>
        <taxon>rosids</taxon>
        <taxon>fabids</taxon>
        <taxon>Fabales</taxon>
        <taxon>Fabaceae</taxon>
        <taxon>Papilionoideae</taxon>
        <taxon>50 kb inversion clade</taxon>
        <taxon>NPAAA clade</taxon>
        <taxon>indigoferoid/millettioid clade</taxon>
        <taxon>Phaseoleae</taxon>
        <taxon>Mucuna</taxon>
    </lineage>
</organism>
<accession>A0A371G3V7</accession>
<reference evidence="1" key="1">
    <citation type="submission" date="2018-05" db="EMBL/GenBank/DDBJ databases">
        <title>Draft genome of Mucuna pruriens seed.</title>
        <authorList>
            <person name="Nnadi N.E."/>
            <person name="Vos R."/>
            <person name="Hasami M.H."/>
            <person name="Devisetty U.K."/>
            <person name="Aguiy J.C."/>
        </authorList>
    </citation>
    <scope>NUCLEOTIDE SEQUENCE [LARGE SCALE GENOMIC DNA]</scope>
    <source>
        <strain evidence="1">JCA_2017</strain>
    </source>
</reference>
<keyword evidence="2" id="KW-1185">Reference proteome</keyword>